<comment type="similarity">
    <text evidence="2 6">Belongs to the 4-toluene sulfonate uptake permease (TSUP) (TC 2.A.102) family.</text>
</comment>
<organism evidence="7 8">
    <name type="scientific">Anaerorhabdus furcosa</name>
    <dbReference type="NCBI Taxonomy" id="118967"/>
    <lineage>
        <taxon>Bacteria</taxon>
        <taxon>Bacillati</taxon>
        <taxon>Bacillota</taxon>
        <taxon>Erysipelotrichia</taxon>
        <taxon>Erysipelotrichales</taxon>
        <taxon>Erysipelotrichaceae</taxon>
        <taxon>Anaerorhabdus</taxon>
    </lineage>
</organism>
<dbReference type="AlphaFoldDB" id="A0A1T4M435"/>
<dbReference type="PANTHER" id="PTHR43701:SF2">
    <property type="entry name" value="MEMBRANE TRANSPORTER PROTEIN YJNA-RELATED"/>
    <property type="match status" value="1"/>
</dbReference>
<evidence type="ECO:0000313" key="7">
    <source>
        <dbReference type="EMBL" id="SJZ61647.1"/>
    </source>
</evidence>
<keyword evidence="6" id="KW-1003">Cell membrane</keyword>
<evidence type="ECO:0000256" key="3">
    <source>
        <dbReference type="ARBA" id="ARBA00022692"/>
    </source>
</evidence>
<dbReference type="Pfam" id="PF01925">
    <property type="entry name" value="TauE"/>
    <property type="match status" value="1"/>
</dbReference>
<feature type="transmembrane region" description="Helical" evidence="6">
    <location>
        <begin position="232"/>
        <end position="252"/>
    </location>
</feature>
<feature type="transmembrane region" description="Helical" evidence="6">
    <location>
        <begin position="70"/>
        <end position="94"/>
    </location>
</feature>
<keyword evidence="8" id="KW-1185">Reference proteome</keyword>
<dbReference type="STRING" id="118967.SAMN02745191_1176"/>
<dbReference type="OrthoDB" id="3181470at2"/>
<dbReference type="PANTHER" id="PTHR43701">
    <property type="entry name" value="MEMBRANE TRANSPORTER PROTEIN MJ0441-RELATED"/>
    <property type="match status" value="1"/>
</dbReference>
<dbReference type="EMBL" id="FUWY01000002">
    <property type="protein sequence ID" value="SJZ61647.1"/>
    <property type="molecule type" value="Genomic_DNA"/>
</dbReference>
<evidence type="ECO:0000256" key="5">
    <source>
        <dbReference type="ARBA" id="ARBA00023136"/>
    </source>
</evidence>
<reference evidence="8" key="1">
    <citation type="submission" date="2017-02" db="EMBL/GenBank/DDBJ databases">
        <authorList>
            <person name="Varghese N."/>
            <person name="Submissions S."/>
        </authorList>
    </citation>
    <scope>NUCLEOTIDE SEQUENCE [LARGE SCALE GENOMIC DNA]</scope>
    <source>
        <strain evidence="8">ATCC 25662</strain>
    </source>
</reference>
<evidence type="ECO:0000256" key="4">
    <source>
        <dbReference type="ARBA" id="ARBA00022989"/>
    </source>
</evidence>
<evidence type="ECO:0000313" key="8">
    <source>
        <dbReference type="Proteomes" id="UP000243297"/>
    </source>
</evidence>
<evidence type="ECO:0000256" key="1">
    <source>
        <dbReference type="ARBA" id="ARBA00004141"/>
    </source>
</evidence>
<feature type="transmembrane region" description="Helical" evidence="6">
    <location>
        <begin position="159"/>
        <end position="183"/>
    </location>
</feature>
<keyword evidence="3 6" id="KW-0812">Transmembrane</keyword>
<feature type="transmembrane region" description="Helical" evidence="6">
    <location>
        <begin position="37"/>
        <end position="58"/>
    </location>
</feature>
<feature type="transmembrane region" description="Helical" evidence="6">
    <location>
        <begin position="203"/>
        <end position="220"/>
    </location>
</feature>
<dbReference type="GO" id="GO:0005886">
    <property type="term" value="C:plasma membrane"/>
    <property type="evidence" value="ECO:0007669"/>
    <property type="project" value="UniProtKB-SubCell"/>
</dbReference>
<evidence type="ECO:0000256" key="2">
    <source>
        <dbReference type="ARBA" id="ARBA00009142"/>
    </source>
</evidence>
<dbReference type="InterPro" id="IPR002781">
    <property type="entry name" value="TM_pro_TauE-like"/>
</dbReference>
<feature type="transmembrane region" description="Helical" evidence="6">
    <location>
        <begin position="106"/>
        <end position="122"/>
    </location>
</feature>
<dbReference type="Proteomes" id="UP000243297">
    <property type="component" value="Unassembled WGS sequence"/>
</dbReference>
<evidence type="ECO:0000256" key="6">
    <source>
        <dbReference type="RuleBase" id="RU363041"/>
    </source>
</evidence>
<keyword evidence="4 6" id="KW-1133">Transmembrane helix</keyword>
<gene>
    <name evidence="7" type="ORF">SAMN02745191_1176</name>
</gene>
<sequence>MIATLVALFASLIGAISGIGGGVIIKPLLDLSGNYSTAAISILSSATVFSMSLSSILKHINLKTHFDKKLATWIALGSVGGGLLGQSILSMVIAQTTLPIKQIQNLILMILLIIVLIYMNFLKHKYQWKLENPISYFVVGVVFGMIATFVGIGGGPINLVALAMFFSLSTKEASVISIVMILFSQASKLVQVALAGDFVKYDLTILFLMIPAAIVGGLIGSKLNRKFSDKQIHSLFNVVMVFIIFTTVINLFNK</sequence>
<name>A0A1T4M435_9FIRM</name>
<accession>A0A1T4M435</accession>
<keyword evidence="5 6" id="KW-0472">Membrane</keyword>
<comment type="subcellular location">
    <subcellularLocation>
        <location evidence="6">Cell membrane</location>
        <topology evidence="6">Multi-pass membrane protein</topology>
    </subcellularLocation>
    <subcellularLocation>
        <location evidence="1">Membrane</location>
        <topology evidence="1">Multi-pass membrane protein</topology>
    </subcellularLocation>
</comment>
<dbReference type="RefSeq" id="WP_078711583.1">
    <property type="nucleotide sequence ID" value="NZ_FUWY01000002.1"/>
</dbReference>
<proteinExistence type="inferred from homology"/>
<protein>
    <recommendedName>
        <fullName evidence="6">Probable membrane transporter protein</fullName>
    </recommendedName>
</protein>
<feature type="transmembrane region" description="Helical" evidence="6">
    <location>
        <begin position="134"/>
        <end position="153"/>
    </location>
</feature>
<dbReference type="InterPro" id="IPR051598">
    <property type="entry name" value="TSUP/Inactive_protease-like"/>
</dbReference>